<evidence type="ECO:0000259" key="2">
    <source>
        <dbReference type="Pfam" id="PF07331"/>
    </source>
</evidence>
<keyword evidence="1" id="KW-1133">Transmembrane helix</keyword>
<dbReference type="AlphaFoldDB" id="A0A2M8J2B9"/>
<dbReference type="Proteomes" id="UP000231553">
    <property type="component" value="Unassembled WGS sequence"/>
</dbReference>
<keyword evidence="1" id="KW-0472">Membrane</keyword>
<gene>
    <name evidence="3" type="ORF">CVM52_09450</name>
</gene>
<organism evidence="3 4">
    <name type="scientific">Pseudooceanicola lipolyticus</name>
    <dbReference type="NCBI Taxonomy" id="2029104"/>
    <lineage>
        <taxon>Bacteria</taxon>
        <taxon>Pseudomonadati</taxon>
        <taxon>Pseudomonadota</taxon>
        <taxon>Alphaproteobacteria</taxon>
        <taxon>Rhodobacterales</taxon>
        <taxon>Paracoccaceae</taxon>
        <taxon>Pseudooceanicola</taxon>
    </lineage>
</organism>
<sequence>MGRILVASAAVALALFFRHTAQSYPSAAARLPNLLGLIIILLGTAVIVAQALEWRRQSADGQLQLVPPIDKTAFGIGVLFAALCVAYAASIHVLGYLIATPVFLLVALGALRPISWPNILLTVIAVTGVIWAVFINFLGLPMPLFPGA</sequence>
<feature type="transmembrane region" description="Helical" evidence="1">
    <location>
        <begin position="33"/>
        <end position="52"/>
    </location>
</feature>
<evidence type="ECO:0000313" key="4">
    <source>
        <dbReference type="Proteomes" id="UP000231553"/>
    </source>
</evidence>
<evidence type="ECO:0000256" key="1">
    <source>
        <dbReference type="SAM" id="Phobius"/>
    </source>
</evidence>
<feature type="transmembrane region" description="Helical" evidence="1">
    <location>
        <begin position="119"/>
        <end position="140"/>
    </location>
</feature>
<reference evidence="3 4" key="1">
    <citation type="journal article" date="2018" name="Int. J. Syst. Evol. Microbiol.">
        <title>Pseudooceanicola lipolyticus sp. nov., a marine alphaproteobacterium, reclassification of Oceanicola flagellatus as Pseudooceanicola flagellatus comb. nov. and emended description of the genus Pseudooceanicola.</title>
        <authorList>
            <person name="Huang M.-M."/>
            <person name="Guo L.-L."/>
            <person name="Wu Y.-H."/>
            <person name="Lai Q.-L."/>
            <person name="Shao Z.-Z."/>
            <person name="Wang C.-S."/>
            <person name="Wu M."/>
            <person name="Xu X.-W."/>
        </authorList>
    </citation>
    <scope>NUCLEOTIDE SEQUENCE [LARGE SCALE GENOMIC DNA]</scope>
    <source>
        <strain evidence="3 4">157</strain>
    </source>
</reference>
<evidence type="ECO:0000313" key="3">
    <source>
        <dbReference type="EMBL" id="PJE36932.1"/>
    </source>
</evidence>
<feature type="domain" description="DUF1468" evidence="2">
    <location>
        <begin position="11"/>
        <end position="143"/>
    </location>
</feature>
<keyword evidence="4" id="KW-1185">Reference proteome</keyword>
<dbReference type="EMBL" id="PGTB01000026">
    <property type="protein sequence ID" value="PJE36932.1"/>
    <property type="molecule type" value="Genomic_DNA"/>
</dbReference>
<protein>
    <recommendedName>
        <fullName evidence="2">DUF1468 domain-containing protein</fullName>
    </recommendedName>
</protein>
<dbReference type="Pfam" id="PF07331">
    <property type="entry name" value="TctB"/>
    <property type="match status" value="1"/>
</dbReference>
<name>A0A2M8J2B9_9RHOB</name>
<dbReference type="InterPro" id="IPR009936">
    <property type="entry name" value="DUF1468"/>
</dbReference>
<keyword evidence="1" id="KW-0812">Transmembrane</keyword>
<feature type="transmembrane region" description="Helical" evidence="1">
    <location>
        <begin position="73"/>
        <end position="99"/>
    </location>
</feature>
<comment type="caution">
    <text evidence="3">The sequence shown here is derived from an EMBL/GenBank/DDBJ whole genome shotgun (WGS) entry which is preliminary data.</text>
</comment>
<accession>A0A2M8J2B9</accession>
<proteinExistence type="predicted"/>